<dbReference type="PANTHER" id="PTHR10827:SF52">
    <property type="entry name" value="IP16409P"/>
    <property type="match status" value="1"/>
</dbReference>
<dbReference type="GO" id="GO:0005783">
    <property type="term" value="C:endoplasmic reticulum"/>
    <property type="evidence" value="ECO:0007669"/>
    <property type="project" value="TreeGrafter"/>
</dbReference>
<keyword evidence="1" id="KW-0106">Calcium</keyword>
<dbReference type="GO" id="GO:0005509">
    <property type="term" value="F:calcium ion binding"/>
    <property type="evidence" value="ECO:0007669"/>
    <property type="project" value="InterPro"/>
</dbReference>
<dbReference type="AlphaFoldDB" id="A0A3S5ANK0"/>
<dbReference type="SUPFAM" id="SSF47473">
    <property type="entry name" value="EF-hand"/>
    <property type="match status" value="1"/>
</dbReference>
<dbReference type="EMBL" id="CAAALY010092538">
    <property type="protein sequence ID" value="VEL28133.1"/>
    <property type="molecule type" value="Genomic_DNA"/>
</dbReference>
<dbReference type="InterPro" id="IPR018247">
    <property type="entry name" value="EF_Hand_1_Ca_BS"/>
</dbReference>
<sequence length="147" mass="16881">MADLDKDGALSFVEYRAFLFPVSHPHMSDFEVDRTLEAYDKDKDNLVSLHEFLTYEGISTDSVIQADEKSLFHKFDKNRDGFLQRSEMAEWVVPGIEEAAISEADSLIKDSDSNKDGMLSKEEILRKHHLWLGSQATRYGKHLEDEL</sequence>
<feature type="domain" description="EF-hand" evidence="2">
    <location>
        <begin position="63"/>
        <end position="98"/>
    </location>
</feature>
<dbReference type="Pfam" id="PF13499">
    <property type="entry name" value="EF-hand_7"/>
    <property type="match status" value="1"/>
</dbReference>
<dbReference type="InterPro" id="IPR002048">
    <property type="entry name" value="EF_hand_dom"/>
</dbReference>
<name>A0A3S5ANK0_9PLAT</name>
<dbReference type="InterPro" id="IPR011992">
    <property type="entry name" value="EF-hand-dom_pair"/>
</dbReference>
<comment type="caution">
    <text evidence="3">The sequence shown here is derived from an EMBL/GenBank/DDBJ whole genome shotgun (WGS) entry which is preliminary data.</text>
</comment>
<keyword evidence="4" id="KW-1185">Reference proteome</keyword>
<dbReference type="PROSITE" id="PS00018">
    <property type="entry name" value="EF_HAND_1"/>
    <property type="match status" value="4"/>
</dbReference>
<evidence type="ECO:0000259" key="2">
    <source>
        <dbReference type="PROSITE" id="PS50222"/>
    </source>
</evidence>
<organism evidence="3 4">
    <name type="scientific">Protopolystoma xenopodis</name>
    <dbReference type="NCBI Taxonomy" id="117903"/>
    <lineage>
        <taxon>Eukaryota</taxon>
        <taxon>Metazoa</taxon>
        <taxon>Spiralia</taxon>
        <taxon>Lophotrochozoa</taxon>
        <taxon>Platyhelminthes</taxon>
        <taxon>Monogenea</taxon>
        <taxon>Polyopisthocotylea</taxon>
        <taxon>Polystomatidea</taxon>
        <taxon>Polystomatidae</taxon>
        <taxon>Protopolystoma</taxon>
    </lineage>
</organism>
<evidence type="ECO:0000313" key="3">
    <source>
        <dbReference type="EMBL" id="VEL28133.1"/>
    </source>
</evidence>
<feature type="domain" description="EF-hand" evidence="2">
    <location>
        <begin position="1"/>
        <end position="25"/>
    </location>
</feature>
<dbReference type="OrthoDB" id="6223661at2759"/>
<reference evidence="3" key="1">
    <citation type="submission" date="2018-11" db="EMBL/GenBank/DDBJ databases">
        <authorList>
            <consortium name="Pathogen Informatics"/>
        </authorList>
    </citation>
    <scope>NUCLEOTIDE SEQUENCE</scope>
</reference>
<feature type="domain" description="EF-hand" evidence="2">
    <location>
        <begin position="99"/>
        <end position="134"/>
    </location>
</feature>
<dbReference type="Proteomes" id="UP000784294">
    <property type="component" value="Unassembled WGS sequence"/>
</dbReference>
<dbReference type="PROSITE" id="PS50222">
    <property type="entry name" value="EF_HAND_2"/>
    <property type="match status" value="3"/>
</dbReference>
<accession>A0A3S5ANK0</accession>
<proteinExistence type="predicted"/>
<evidence type="ECO:0000256" key="1">
    <source>
        <dbReference type="ARBA" id="ARBA00022837"/>
    </source>
</evidence>
<dbReference type="PANTHER" id="PTHR10827">
    <property type="entry name" value="RETICULOCALBIN"/>
    <property type="match status" value="1"/>
</dbReference>
<dbReference type="Pfam" id="PF13202">
    <property type="entry name" value="EF-hand_5"/>
    <property type="match status" value="2"/>
</dbReference>
<protein>
    <recommendedName>
        <fullName evidence="2">EF-hand domain-containing protein</fullName>
    </recommendedName>
</protein>
<evidence type="ECO:0000313" key="4">
    <source>
        <dbReference type="Proteomes" id="UP000784294"/>
    </source>
</evidence>
<dbReference type="Gene3D" id="1.10.238.10">
    <property type="entry name" value="EF-hand"/>
    <property type="match status" value="2"/>
</dbReference>
<gene>
    <name evidence="3" type="ORF">PXEA_LOCUS21573</name>
</gene>